<accession>A0A9P6DFD3</accession>
<dbReference type="Proteomes" id="UP000886523">
    <property type="component" value="Unassembled WGS sequence"/>
</dbReference>
<organism evidence="1 2">
    <name type="scientific">Hydnum rufescens UP504</name>
    <dbReference type="NCBI Taxonomy" id="1448309"/>
    <lineage>
        <taxon>Eukaryota</taxon>
        <taxon>Fungi</taxon>
        <taxon>Dikarya</taxon>
        <taxon>Basidiomycota</taxon>
        <taxon>Agaricomycotina</taxon>
        <taxon>Agaricomycetes</taxon>
        <taxon>Cantharellales</taxon>
        <taxon>Hydnaceae</taxon>
        <taxon>Hydnum</taxon>
    </lineage>
</organism>
<evidence type="ECO:0000313" key="1">
    <source>
        <dbReference type="EMBL" id="KAF9503541.1"/>
    </source>
</evidence>
<proteinExistence type="predicted"/>
<name>A0A9P6DFD3_9AGAM</name>
<feature type="non-terminal residue" evidence="1">
    <location>
        <position position="1"/>
    </location>
</feature>
<dbReference type="AlphaFoldDB" id="A0A9P6DFD3"/>
<sequence length="94" mass="10426">SPPNNRSGAFLQEDFVNKYISDELSKGRLAGPYTFDEVVTTYGHFFCSPLDVVEKPHVPDAQGISVNDLLDPDDYPTIWDGAEKLAAYMSQSLL</sequence>
<keyword evidence="2" id="KW-1185">Reference proteome</keyword>
<dbReference type="OrthoDB" id="2506773at2759"/>
<gene>
    <name evidence="1" type="ORF">BS47DRAFT_1448807</name>
</gene>
<reference evidence="1" key="1">
    <citation type="journal article" date="2020" name="Nat. Commun.">
        <title>Large-scale genome sequencing of mycorrhizal fungi provides insights into the early evolution of symbiotic traits.</title>
        <authorList>
            <person name="Miyauchi S."/>
            <person name="Kiss E."/>
            <person name="Kuo A."/>
            <person name="Drula E."/>
            <person name="Kohler A."/>
            <person name="Sanchez-Garcia M."/>
            <person name="Morin E."/>
            <person name="Andreopoulos B."/>
            <person name="Barry K.W."/>
            <person name="Bonito G."/>
            <person name="Buee M."/>
            <person name="Carver A."/>
            <person name="Chen C."/>
            <person name="Cichocki N."/>
            <person name="Clum A."/>
            <person name="Culley D."/>
            <person name="Crous P.W."/>
            <person name="Fauchery L."/>
            <person name="Girlanda M."/>
            <person name="Hayes R.D."/>
            <person name="Keri Z."/>
            <person name="LaButti K."/>
            <person name="Lipzen A."/>
            <person name="Lombard V."/>
            <person name="Magnuson J."/>
            <person name="Maillard F."/>
            <person name="Murat C."/>
            <person name="Nolan M."/>
            <person name="Ohm R.A."/>
            <person name="Pangilinan J."/>
            <person name="Pereira M.F."/>
            <person name="Perotto S."/>
            <person name="Peter M."/>
            <person name="Pfister S."/>
            <person name="Riley R."/>
            <person name="Sitrit Y."/>
            <person name="Stielow J.B."/>
            <person name="Szollosi G."/>
            <person name="Zifcakova L."/>
            <person name="Stursova M."/>
            <person name="Spatafora J.W."/>
            <person name="Tedersoo L."/>
            <person name="Vaario L.M."/>
            <person name="Yamada A."/>
            <person name="Yan M."/>
            <person name="Wang P."/>
            <person name="Xu J."/>
            <person name="Bruns T."/>
            <person name="Baldrian P."/>
            <person name="Vilgalys R."/>
            <person name="Dunand C."/>
            <person name="Henrissat B."/>
            <person name="Grigoriev I.V."/>
            <person name="Hibbett D."/>
            <person name="Nagy L.G."/>
            <person name="Martin F.M."/>
        </authorList>
    </citation>
    <scope>NUCLEOTIDE SEQUENCE</scope>
    <source>
        <strain evidence="1">UP504</strain>
    </source>
</reference>
<evidence type="ECO:0000313" key="2">
    <source>
        <dbReference type="Proteomes" id="UP000886523"/>
    </source>
</evidence>
<dbReference type="EMBL" id="MU129338">
    <property type="protein sequence ID" value="KAF9503541.1"/>
    <property type="molecule type" value="Genomic_DNA"/>
</dbReference>
<comment type="caution">
    <text evidence="1">The sequence shown here is derived from an EMBL/GenBank/DDBJ whole genome shotgun (WGS) entry which is preliminary data.</text>
</comment>
<protein>
    <submittedName>
        <fullName evidence="1">Uncharacterized protein</fullName>
    </submittedName>
</protein>